<protein>
    <submittedName>
        <fullName evidence="1">Uncharacterized protein</fullName>
    </submittedName>
</protein>
<name>A0ACC0CNS3_9PEZI</name>
<evidence type="ECO:0000313" key="1">
    <source>
        <dbReference type="EMBL" id="KAI6081950.1"/>
    </source>
</evidence>
<gene>
    <name evidence="1" type="ORF">F4821DRAFT_15909</name>
</gene>
<keyword evidence="2" id="KW-1185">Reference proteome</keyword>
<evidence type="ECO:0000313" key="2">
    <source>
        <dbReference type="Proteomes" id="UP001497680"/>
    </source>
</evidence>
<reference evidence="1 2" key="1">
    <citation type="journal article" date="2022" name="New Phytol.">
        <title>Ecological generalism drives hyperdiversity of secondary metabolite gene clusters in xylarialean endophytes.</title>
        <authorList>
            <person name="Franco M.E.E."/>
            <person name="Wisecaver J.H."/>
            <person name="Arnold A.E."/>
            <person name="Ju Y.M."/>
            <person name="Slot J.C."/>
            <person name="Ahrendt S."/>
            <person name="Moore L.P."/>
            <person name="Eastman K.E."/>
            <person name="Scott K."/>
            <person name="Konkel Z."/>
            <person name="Mondo S.J."/>
            <person name="Kuo A."/>
            <person name="Hayes R.D."/>
            <person name="Haridas S."/>
            <person name="Andreopoulos B."/>
            <person name="Riley R."/>
            <person name="LaButti K."/>
            <person name="Pangilinan J."/>
            <person name="Lipzen A."/>
            <person name="Amirebrahimi M."/>
            <person name="Yan J."/>
            <person name="Adam C."/>
            <person name="Keymanesh K."/>
            <person name="Ng V."/>
            <person name="Louie K."/>
            <person name="Northen T."/>
            <person name="Drula E."/>
            <person name="Henrissat B."/>
            <person name="Hsieh H.M."/>
            <person name="Youens-Clark K."/>
            <person name="Lutzoni F."/>
            <person name="Miadlikowska J."/>
            <person name="Eastwood D.C."/>
            <person name="Hamelin R.C."/>
            <person name="Grigoriev I.V."/>
            <person name="U'Ren J.M."/>
        </authorList>
    </citation>
    <scope>NUCLEOTIDE SEQUENCE [LARGE SCALE GENOMIC DNA]</scope>
    <source>
        <strain evidence="1 2">ER1909</strain>
    </source>
</reference>
<dbReference type="EMBL" id="MU394382">
    <property type="protein sequence ID" value="KAI6081950.1"/>
    <property type="molecule type" value="Genomic_DNA"/>
</dbReference>
<accession>A0ACC0CNS3</accession>
<proteinExistence type="predicted"/>
<organism evidence="1 2">
    <name type="scientific">Hypoxylon rubiginosum</name>
    <dbReference type="NCBI Taxonomy" id="110542"/>
    <lineage>
        <taxon>Eukaryota</taxon>
        <taxon>Fungi</taxon>
        <taxon>Dikarya</taxon>
        <taxon>Ascomycota</taxon>
        <taxon>Pezizomycotina</taxon>
        <taxon>Sordariomycetes</taxon>
        <taxon>Xylariomycetidae</taxon>
        <taxon>Xylariales</taxon>
        <taxon>Hypoxylaceae</taxon>
        <taxon>Hypoxylon</taxon>
    </lineage>
</organism>
<sequence>MGELPGSLGWTSGPNQRGTIDIIWSSFITIFLCTWTAICLNVPNPSETGRKHLYTRAKWMLLAIICPELVFAIAIGQYASAQRSLKRFHDLGHMNWTLRHGFFADMGGILLQPNDGKPFVINNYQLANLIEKKLIEFPTITGEEIWDRSKADTPTKFLTIVQASWLIIQVVGRAVLHLPTSTLELSASSIVFCTFGTFIYWLHKPSDVQKGIVIVVDIPTDRILSEAGGMPTQPYRHTYIDVAGEYSYTRVYDIMRFSHKPSSNTQLPLWHFPNDSINSMDTRYAMLIMCFNVAYTAFHLIGWSFAFPTMTEALLWKVSSLAAVVLGIASWVLERKEPVTDGKSAKEYTAAWNAAVRIFLVFLGLLARCYIIIESLLSLREMPAAVYRTFEVADLLPHW</sequence>
<comment type="caution">
    <text evidence="1">The sequence shown here is derived from an EMBL/GenBank/DDBJ whole genome shotgun (WGS) entry which is preliminary data.</text>
</comment>
<dbReference type="Proteomes" id="UP001497680">
    <property type="component" value="Unassembled WGS sequence"/>
</dbReference>